<dbReference type="InterPro" id="IPR029058">
    <property type="entry name" value="AB_hydrolase_fold"/>
</dbReference>
<evidence type="ECO:0000313" key="3">
    <source>
        <dbReference type="EMBL" id="RUL76680.1"/>
    </source>
</evidence>
<feature type="chain" id="PRO_5018736066" evidence="1">
    <location>
        <begin position="22"/>
        <end position="264"/>
    </location>
</feature>
<dbReference type="GO" id="GO:0016787">
    <property type="term" value="F:hydrolase activity"/>
    <property type="evidence" value="ECO:0007669"/>
    <property type="project" value="UniProtKB-KW"/>
</dbReference>
<dbReference type="SUPFAM" id="SSF53474">
    <property type="entry name" value="alpha/beta-Hydrolases"/>
    <property type="match status" value="1"/>
</dbReference>
<feature type="signal peptide" evidence="1">
    <location>
        <begin position="1"/>
        <end position="21"/>
    </location>
</feature>
<dbReference type="InterPro" id="IPR002925">
    <property type="entry name" value="Dienelactn_hydro"/>
</dbReference>
<dbReference type="EMBL" id="RYYV01000005">
    <property type="protein sequence ID" value="RUL76680.1"/>
    <property type="molecule type" value="Genomic_DNA"/>
</dbReference>
<keyword evidence="3" id="KW-0378">Hydrolase</keyword>
<evidence type="ECO:0000256" key="1">
    <source>
        <dbReference type="SAM" id="SignalP"/>
    </source>
</evidence>
<protein>
    <submittedName>
        <fullName evidence="3">Dienelactone hydrolase family protein</fullName>
    </submittedName>
</protein>
<sequence>MRFVRTVALALLASLSFAAQARMVQRPVEWTLDGTHFKSVLVYDDASHAKRPGLVMVPNWYGLNDTAIQKAQMIAGKDYVVLLTDMYGENVRPEPGHADQAKAATTPLYTDRALMRRRINEALTQLKAQAANVPIDTAKLAAIGFCFGGTAVLDLARSSADVAAVVSFHGGLTTDDPALAKHIKARVLVMNGADDKGTMPDADKFMDEMRASPVDWQFVVLGNAVHCFTETEQNSPGCKYDARAAARSYRLMHEWLRAAFAGTP</sequence>
<gene>
    <name evidence="3" type="ORF">EKH80_08105</name>
</gene>
<keyword evidence="4" id="KW-1185">Reference proteome</keyword>
<comment type="caution">
    <text evidence="3">The sequence shown here is derived from an EMBL/GenBank/DDBJ whole genome shotgun (WGS) entry which is preliminary data.</text>
</comment>
<keyword evidence="1" id="KW-0732">Signal</keyword>
<dbReference type="RefSeq" id="WP_126684240.1">
    <property type="nucleotide sequence ID" value="NZ_RYYV01000005.1"/>
</dbReference>
<dbReference type="Gene3D" id="3.40.50.1820">
    <property type="entry name" value="alpha/beta hydrolase"/>
    <property type="match status" value="1"/>
</dbReference>
<dbReference type="PANTHER" id="PTHR22946">
    <property type="entry name" value="DIENELACTONE HYDROLASE DOMAIN-CONTAINING PROTEIN-RELATED"/>
    <property type="match status" value="1"/>
</dbReference>
<dbReference type="OrthoDB" id="9787933at2"/>
<evidence type="ECO:0000259" key="2">
    <source>
        <dbReference type="Pfam" id="PF01738"/>
    </source>
</evidence>
<evidence type="ECO:0000313" key="4">
    <source>
        <dbReference type="Proteomes" id="UP000274358"/>
    </source>
</evidence>
<dbReference type="InterPro" id="IPR050261">
    <property type="entry name" value="FrsA_esterase"/>
</dbReference>
<reference evidence="3 4" key="1">
    <citation type="submission" date="2018-12" db="EMBL/GenBank/DDBJ databases">
        <title>Dyella dinghuensis sp. nov. DHOA06 and Dyella choica sp. nov. 4M-K27, isolated from forest soil.</title>
        <authorList>
            <person name="Qiu L.-H."/>
            <person name="Gao Z.-H."/>
        </authorList>
    </citation>
    <scope>NUCLEOTIDE SEQUENCE [LARGE SCALE GENOMIC DNA]</scope>
    <source>
        <strain evidence="3 4">4M-K27</strain>
    </source>
</reference>
<proteinExistence type="predicted"/>
<organism evidence="3 4">
    <name type="scientific">Dyella choica</name>
    <dbReference type="NCBI Taxonomy" id="1927959"/>
    <lineage>
        <taxon>Bacteria</taxon>
        <taxon>Pseudomonadati</taxon>
        <taxon>Pseudomonadota</taxon>
        <taxon>Gammaproteobacteria</taxon>
        <taxon>Lysobacterales</taxon>
        <taxon>Rhodanobacteraceae</taxon>
        <taxon>Dyella</taxon>
    </lineage>
</organism>
<dbReference type="Proteomes" id="UP000274358">
    <property type="component" value="Unassembled WGS sequence"/>
</dbReference>
<dbReference type="Pfam" id="PF01738">
    <property type="entry name" value="DLH"/>
    <property type="match status" value="1"/>
</dbReference>
<name>A0A3S0PPA1_9GAMM</name>
<feature type="domain" description="Dienelactone hydrolase" evidence="2">
    <location>
        <begin position="46"/>
        <end position="259"/>
    </location>
</feature>
<dbReference type="AlphaFoldDB" id="A0A3S0PPA1"/>
<accession>A0A3S0PPA1</accession>
<dbReference type="PANTHER" id="PTHR22946:SF4">
    <property type="entry name" value="ESTERASE FRSA"/>
    <property type="match status" value="1"/>
</dbReference>